<proteinExistence type="predicted"/>
<dbReference type="EMBL" id="QGHA01000001">
    <property type="protein sequence ID" value="PWK80523.1"/>
    <property type="molecule type" value="Genomic_DNA"/>
</dbReference>
<gene>
    <name evidence="1" type="ORF">LX99_00991</name>
</gene>
<name>A0A316HK52_9SPHI</name>
<dbReference type="Proteomes" id="UP000245678">
    <property type="component" value="Unassembled WGS sequence"/>
</dbReference>
<accession>A0A316HK52</accession>
<reference evidence="1 2" key="1">
    <citation type="submission" date="2018-05" db="EMBL/GenBank/DDBJ databases">
        <title>Genomic Encyclopedia of Archaeal and Bacterial Type Strains, Phase II (KMG-II): from individual species to whole genera.</title>
        <authorList>
            <person name="Goeker M."/>
        </authorList>
    </citation>
    <scope>NUCLEOTIDE SEQUENCE [LARGE SCALE GENOMIC DNA]</scope>
    <source>
        <strain evidence="1 2">DSM 19975</strain>
    </source>
</reference>
<evidence type="ECO:0000313" key="1">
    <source>
        <dbReference type="EMBL" id="PWK80523.1"/>
    </source>
</evidence>
<evidence type="ECO:0000313" key="2">
    <source>
        <dbReference type="Proteomes" id="UP000245678"/>
    </source>
</evidence>
<dbReference type="AlphaFoldDB" id="A0A316HK52"/>
<protein>
    <submittedName>
        <fullName evidence="1">Uncharacterized protein</fullName>
    </submittedName>
</protein>
<comment type="caution">
    <text evidence="1">The sequence shown here is derived from an EMBL/GenBank/DDBJ whole genome shotgun (WGS) entry which is preliminary data.</text>
</comment>
<keyword evidence="2" id="KW-1185">Reference proteome</keyword>
<organism evidence="1 2">
    <name type="scientific">Mucilaginibacter oryzae</name>
    <dbReference type="NCBI Taxonomy" id="468058"/>
    <lineage>
        <taxon>Bacteria</taxon>
        <taxon>Pseudomonadati</taxon>
        <taxon>Bacteroidota</taxon>
        <taxon>Sphingobacteriia</taxon>
        <taxon>Sphingobacteriales</taxon>
        <taxon>Sphingobacteriaceae</taxon>
        <taxon>Mucilaginibacter</taxon>
    </lineage>
</organism>
<sequence length="62" mass="7065">MYILVFFLKYFAVKGSVDVKAKKGERKAPLFLPPGQSCFHYNKTYSRGCIFIPGQISVFVND</sequence>